<evidence type="ECO:0000256" key="2">
    <source>
        <dbReference type="SAM" id="Phobius"/>
    </source>
</evidence>
<accession>A0A0L6UQB7</accession>
<protein>
    <submittedName>
        <fullName evidence="3">Uncharacterized protein</fullName>
    </submittedName>
</protein>
<feature type="compositionally biased region" description="Polar residues" evidence="1">
    <location>
        <begin position="44"/>
        <end position="56"/>
    </location>
</feature>
<dbReference type="AlphaFoldDB" id="A0A0L6UQB7"/>
<dbReference type="Proteomes" id="UP000037035">
    <property type="component" value="Unassembled WGS sequence"/>
</dbReference>
<proteinExistence type="predicted"/>
<dbReference type="VEuPathDB" id="FungiDB:VP01_443g5"/>
<evidence type="ECO:0000313" key="3">
    <source>
        <dbReference type="EMBL" id="KNZ50412.1"/>
    </source>
</evidence>
<keyword evidence="2" id="KW-0472">Membrane</keyword>
<feature type="transmembrane region" description="Helical" evidence="2">
    <location>
        <begin position="85"/>
        <end position="108"/>
    </location>
</feature>
<feature type="compositionally biased region" description="Polar residues" evidence="1">
    <location>
        <begin position="9"/>
        <end position="22"/>
    </location>
</feature>
<keyword evidence="2" id="KW-1133">Transmembrane helix</keyword>
<reference evidence="3 4" key="1">
    <citation type="submission" date="2015-08" db="EMBL/GenBank/DDBJ databases">
        <title>Next Generation Sequencing and Analysis of the Genome of Puccinia sorghi L Schw, the Causal Agent of Maize Common Rust.</title>
        <authorList>
            <person name="Rochi L."/>
            <person name="Burguener G."/>
            <person name="Darino M."/>
            <person name="Turjanski A."/>
            <person name="Kreff E."/>
            <person name="Dieguez M.J."/>
            <person name="Sacco F."/>
        </authorList>
    </citation>
    <scope>NUCLEOTIDE SEQUENCE [LARGE SCALE GENOMIC DNA]</scope>
    <source>
        <strain evidence="3 4">RO10H11247</strain>
    </source>
</reference>
<keyword evidence="4" id="KW-1185">Reference proteome</keyword>
<feature type="transmembrane region" description="Helical" evidence="2">
    <location>
        <begin position="186"/>
        <end position="208"/>
    </location>
</feature>
<feature type="region of interest" description="Disordered" evidence="1">
    <location>
        <begin position="1"/>
        <end position="60"/>
    </location>
</feature>
<organism evidence="3 4">
    <name type="scientific">Puccinia sorghi</name>
    <dbReference type="NCBI Taxonomy" id="27349"/>
    <lineage>
        <taxon>Eukaryota</taxon>
        <taxon>Fungi</taxon>
        <taxon>Dikarya</taxon>
        <taxon>Basidiomycota</taxon>
        <taxon>Pucciniomycotina</taxon>
        <taxon>Pucciniomycetes</taxon>
        <taxon>Pucciniales</taxon>
        <taxon>Pucciniaceae</taxon>
        <taxon>Puccinia</taxon>
    </lineage>
</organism>
<name>A0A0L6UQB7_9BASI</name>
<gene>
    <name evidence="3" type="ORF">VP01_443g5</name>
</gene>
<keyword evidence="2" id="KW-0812">Transmembrane</keyword>
<feature type="transmembrane region" description="Helical" evidence="2">
    <location>
        <begin position="239"/>
        <end position="267"/>
    </location>
</feature>
<dbReference type="OrthoDB" id="2500394at2759"/>
<evidence type="ECO:0000313" key="4">
    <source>
        <dbReference type="Proteomes" id="UP000037035"/>
    </source>
</evidence>
<dbReference type="EMBL" id="LAVV01009546">
    <property type="protein sequence ID" value="KNZ50412.1"/>
    <property type="molecule type" value="Genomic_DNA"/>
</dbReference>
<feature type="transmembrane region" description="Helical" evidence="2">
    <location>
        <begin position="140"/>
        <end position="165"/>
    </location>
</feature>
<comment type="caution">
    <text evidence="3">The sequence shown here is derived from an EMBL/GenBank/DDBJ whole genome shotgun (WGS) entry which is preliminary data.</text>
</comment>
<sequence length="353" mass="38650">MLIHDSTATHHGSPSGNHSTATHHGLHPSGNHSTASNHGFPPSGNHSLPNHGSPTSGMPPGVDPFAAVSAAILHEFTQPLSRTTIALLAIFLLFHSLIAGFSLIILIWPQITRQRRAQWLIRKSYIPNQPGEKTCNTPLYLINTGLFMCLVQLLGSLSTIAYVCLQINPSRSLNYALHAQPLIPLGMMYLFEMLAHWIMAHCFLTLGISRDSSYSTDIPSRSITKSLTRWNPSPMFVNVFFACFPICIVVGITGAILRGAAGLGIILSQTRRMLKLLSQGTGTLKQLQAPSATQYQRNVAASNLQRIQAELTAQTHESQSNLVRAIYYQRWSSALYFALVSVTCLVSKLSLRA</sequence>
<evidence type="ECO:0000256" key="1">
    <source>
        <dbReference type="SAM" id="MobiDB-lite"/>
    </source>
</evidence>